<dbReference type="PROSITE" id="PS50240">
    <property type="entry name" value="TRYPSIN_DOM"/>
    <property type="match status" value="1"/>
</dbReference>
<feature type="compositionally biased region" description="Low complexity" evidence="2">
    <location>
        <begin position="223"/>
        <end position="244"/>
    </location>
</feature>
<dbReference type="Gene3D" id="2.40.10.10">
    <property type="entry name" value="Trypsin-like serine proteases"/>
    <property type="match status" value="1"/>
</dbReference>
<dbReference type="InterPro" id="IPR031986">
    <property type="entry name" value="GD_N"/>
</dbReference>
<dbReference type="Pfam" id="PF16030">
    <property type="entry name" value="GD_N"/>
    <property type="match status" value="1"/>
</dbReference>
<dbReference type="FunFam" id="2.40.10.10:FF:000068">
    <property type="entry name" value="transmembrane protease serine 2"/>
    <property type="match status" value="1"/>
</dbReference>
<dbReference type="OrthoDB" id="6147874at2759"/>
<dbReference type="PANTHER" id="PTHR24260">
    <property type="match status" value="1"/>
</dbReference>
<name>A0A6L2PEW1_COPFO</name>
<evidence type="ECO:0000256" key="2">
    <source>
        <dbReference type="SAM" id="MobiDB-lite"/>
    </source>
</evidence>
<dbReference type="Proteomes" id="UP000502823">
    <property type="component" value="Unassembled WGS sequence"/>
</dbReference>
<evidence type="ECO:0000256" key="1">
    <source>
        <dbReference type="ARBA" id="ARBA00023157"/>
    </source>
</evidence>
<dbReference type="PROSITE" id="PS00134">
    <property type="entry name" value="TRYPSIN_HIS"/>
    <property type="match status" value="1"/>
</dbReference>
<feature type="domain" description="Peptidase S1" evidence="3">
    <location>
        <begin position="293"/>
        <end position="480"/>
    </location>
</feature>
<dbReference type="InterPro" id="IPR001254">
    <property type="entry name" value="Trypsin_dom"/>
</dbReference>
<feature type="region of interest" description="Disordered" evidence="2">
    <location>
        <begin position="163"/>
        <end position="211"/>
    </location>
</feature>
<dbReference type="SUPFAM" id="SSF50494">
    <property type="entry name" value="Trypsin-like serine proteases"/>
    <property type="match status" value="1"/>
</dbReference>
<evidence type="ECO:0000313" key="5">
    <source>
        <dbReference type="Proteomes" id="UP000502823"/>
    </source>
</evidence>
<gene>
    <name evidence="4" type="ORF">Cfor_08226</name>
</gene>
<keyword evidence="1" id="KW-1015">Disulfide bond</keyword>
<sequence length="480" mass="53857">MAVIWCQGPVCFCATSSYATCPGVFQYQQSSSGEWYGKISIPNPYPILAIEIRVEIYATGDIPMITRGSLQPANNLNEEWKRMRTGENFFIQYKLQFPAYKTYSSTPPLPTVKSIIVNDVVLCSGDAPRFSILVTLSYQHSIFSDRCTSSSLKCPYNIEHSARQNIHEPTPRISEPTPPPYQPTSNISEPTPPRYQPPSEIYEPSPPKYETTSRIYKASTPTYEPISYTSTPSTTTYKPTRPTYKPSPPDRKPIHVVEPVASPWHAAEHKQQITDSNEPIQCGTLVIKSNPLVAHGEETSPGQWPWHAAVYVFMRRDIKYRCGGSFVGTRTVITAAHCVTMKGEQLRAEDFIIYLGRYNLRNMNEQGLQSKDVIKIAVHPSYNGTYTVGDIAVMILSTAVDVTAVVRPVCLWGQDDSIPPDIINQEGLVVGWGLDERDEPTETLMMVKMPVVSQQTCIWSDPKFYPLFTSNLTFCAGFRN</sequence>
<dbReference type="CDD" id="cd00190">
    <property type="entry name" value="Tryp_SPc"/>
    <property type="match status" value="1"/>
</dbReference>
<dbReference type="InterPro" id="IPR043504">
    <property type="entry name" value="Peptidase_S1_PA_chymotrypsin"/>
</dbReference>
<evidence type="ECO:0000313" key="4">
    <source>
        <dbReference type="EMBL" id="GFG30936.1"/>
    </source>
</evidence>
<protein>
    <recommendedName>
        <fullName evidence="3">Peptidase S1 domain-containing protein</fullName>
    </recommendedName>
</protein>
<dbReference type="PRINTS" id="PR01217">
    <property type="entry name" value="PRICHEXTENSN"/>
</dbReference>
<comment type="caution">
    <text evidence="4">The sequence shown here is derived from an EMBL/GenBank/DDBJ whole genome shotgun (WGS) entry which is preliminary data.</text>
</comment>
<organism evidence="4 5">
    <name type="scientific">Coptotermes formosanus</name>
    <name type="common">Formosan subterranean termite</name>
    <dbReference type="NCBI Taxonomy" id="36987"/>
    <lineage>
        <taxon>Eukaryota</taxon>
        <taxon>Metazoa</taxon>
        <taxon>Ecdysozoa</taxon>
        <taxon>Arthropoda</taxon>
        <taxon>Hexapoda</taxon>
        <taxon>Insecta</taxon>
        <taxon>Pterygota</taxon>
        <taxon>Neoptera</taxon>
        <taxon>Polyneoptera</taxon>
        <taxon>Dictyoptera</taxon>
        <taxon>Blattodea</taxon>
        <taxon>Blattoidea</taxon>
        <taxon>Termitoidae</taxon>
        <taxon>Rhinotermitidae</taxon>
        <taxon>Coptotermes</taxon>
    </lineage>
</organism>
<feature type="non-terminal residue" evidence="4">
    <location>
        <position position="480"/>
    </location>
</feature>
<proteinExistence type="predicted"/>
<dbReference type="Pfam" id="PF00089">
    <property type="entry name" value="Trypsin"/>
    <property type="match status" value="1"/>
</dbReference>
<keyword evidence="5" id="KW-1185">Reference proteome</keyword>
<dbReference type="EMBL" id="BLKM01010672">
    <property type="protein sequence ID" value="GFG30936.1"/>
    <property type="molecule type" value="Genomic_DNA"/>
</dbReference>
<reference evidence="5" key="1">
    <citation type="submission" date="2020-01" db="EMBL/GenBank/DDBJ databases">
        <title>Draft genome sequence of the Termite Coptotermes fromosanus.</title>
        <authorList>
            <person name="Itakura S."/>
            <person name="Yosikawa Y."/>
            <person name="Umezawa K."/>
        </authorList>
    </citation>
    <scope>NUCLEOTIDE SEQUENCE [LARGE SCALE GENOMIC DNA]</scope>
</reference>
<feature type="region of interest" description="Disordered" evidence="2">
    <location>
        <begin position="223"/>
        <end position="251"/>
    </location>
</feature>
<dbReference type="InterPro" id="IPR051333">
    <property type="entry name" value="CLIP_Serine_Protease"/>
</dbReference>
<dbReference type="PANTHER" id="PTHR24260:SF143">
    <property type="entry name" value="SERINE PROTEASE GD-LIKE PROTEIN"/>
    <property type="match status" value="1"/>
</dbReference>
<dbReference type="InterPro" id="IPR018114">
    <property type="entry name" value="TRYPSIN_HIS"/>
</dbReference>
<dbReference type="InterPro" id="IPR009003">
    <property type="entry name" value="Peptidase_S1_PA"/>
</dbReference>
<dbReference type="AlphaFoldDB" id="A0A6L2PEW1"/>
<dbReference type="InParanoid" id="A0A6L2PEW1"/>
<dbReference type="SMART" id="SM00020">
    <property type="entry name" value="Tryp_SPc"/>
    <property type="match status" value="1"/>
</dbReference>
<dbReference type="GO" id="GO:0004252">
    <property type="term" value="F:serine-type endopeptidase activity"/>
    <property type="evidence" value="ECO:0007669"/>
    <property type="project" value="InterPro"/>
</dbReference>
<dbReference type="GO" id="GO:0006508">
    <property type="term" value="P:proteolysis"/>
    <property type="evidence" value="ECO:0007669"/>
    <property type="project" value="InterPro"/>
</dbReference>
<evidence type="ECO:0000259" key="3">
    <source>
        <dbReference type="PROSITE" id="PS50240"/>
    </source>
</evidence>
<accession>A0A6L2PEW1</accession>